<sequence length="1003" mass="110320">MSETATCSNSSLFSTFLTGIKLSAPNGKNDGSVNNVRYFECEPRYGLFTRREFLRPVTESAESTPKKVANAQASSGIPGTPATNPSSGVQRVGGVSSAETPLTRPGGGGGGLQVGDRVQVSGSRVGTVRFIGPTDFAAGDWVGIELDDPLGKNDGSVMGRRYFTCKPNHGLFSAPSKITPFSGKTPTRPLRRTGSRESLLSLGSNFSSVSRQRPKQGAQPRRTPIQGSFSGPSVHALESVVKEKEAHIEQLLQEFEMERNELAKVTAEREMIEMEAVNQRSLIGQLHSQIEELQAAALQLSDENARLKGRVHEEVKKSEELQFRLEEEAIEKTSLENQKSDVEERIFELEEALAAAKEVNERIEAQLRENGADATTSDLPPVDSRLVAAEARAAELEATLKKLQEEQLSVCGVLLVGTKVALITYFSLKSWMLSAFRENIGEHRLKSIWANTGKRVMSNRCHYLASEPCLARPLRQIVLMQRDFCAMQCCVIVIDDDQTADAQKQVGAKDAEIRDLRAQLASLQDSLLKAEQKLVEKTSMESSRGEELKVVQASEKELTAAFNQQQAVLSAEAEKLRSEEVNALVCKLAQTESELEAMRTKVKELESQIVAFGENQTKPVESPAGEDKPASNKTLDPDALLDELQNHVNKVKETDAKESEEWSKRLLEVAEEVRKLKGVEREPDEATTRALQQMSIRLLEAEAELAQKEAVCLAFVEWRRGNMCFLSHPPLARSNLAIFGAARPNALVASSHTLSPSLSHVQSVSLAQMSALTEAHLHLKEKQEESPAQTLVTEELRKRLEVLEAERCQLSTTLSERQKEAASVSILLMELSAGMHKPDRSTYLMSLKKRDPHLFQLRDALSLKGTEVEACMAKIARLEKELSGAVSERDRKLNELKAAVSAHEALGLSDEELLERVSQLRKQKSLIVGRVVRLKSACVASTVAAPHDAPACVCCSEELERLYAASEARLQSLSSHHLQVDEEYQALKQSTAPMVSVSAFYGA</sequence>
<dbReference type="OrthoDB" id="2130750at2759"/>
<organism evidence="4 5">
    <name type="scientific">Mesocestoides corti</name>
    <name type="common">Flatworm</name>
    <dbReference type="NCBI Taxonomy" id="53468"/>
    <lineage>
        <taxon>Eukaryota</taxon>
        <taxon>Metazoa</taxon>
        <taxon>Spiralia</taxon>
        <taxon>Lophotrochozoa</taxon>
        <taxon>Platyhelminthes</taxon>
        <taxon>Cestoda</taxon>
        <taxon>Eucestoda</taxon>
        <taxon>Cyclophyllidea</taxon>
        <taxon>Mesocestoididae</taxon>
        <taxon>Mesocestoides</taxon>
    </lineage>
</organism>
<evidence type="ECO:0000313" key="4">
    <source>
        <dbReference type="EMBL" id="VDD77637.1"/>
    </source>
</evidence>
<feature type="coiled-coil region" evidence="1">
    <location>
        <begin position="868"/>
        <end position="895"/>
    </location>
</feature>
<gene>
    <name evidence="4" type="ORF">MCOS_LOCUS3640</name>
</gene>
<protein>
    <recommendedName>
        <fullName evidence="3">CAP-Gly domain-containing protein</fullName>
    </recommendedName>
</protein>
<evidence type="ECO:0000313" key="5">
    <source>
        <dbReference type="Proteomes" id="UP000267029"/>
    </source>
</evidence>
<dbReference type="PROSITE" id="PS00845">
    <property type="entry name" value="CAP_GLY_1"/>
    <property type="match status" value="1"/>
</dbReference>
<evidence type="ECO:0000256" key="2">
    <source>
        <dbReference type="SAM" id="MobiDB-lite"/>
    </source>
</evidence>
<feature type="domain" description="CAP-Gly" evidence="3">
    <location>
        <begin position="132"/>
        <end position="174"/>
    </location>
</feature>
<proteinExistence type="predicted"/>
<feature type="region of interest" description="Disordered" evidence="2">
    <location>
        <begin position="57"/>
        <end position="115"/>
    </location>
</feature>
<reference evidence="4 5" key="1">
    <citation type="submission" date="2018-10" db="EMBL/GenBank/DDBJ databases">
        <authorList>
            <consortium name="Pathogen Informatics"/>
        </authorList>
    </citation>
    <scope>NUCLEOTIDE SEQUENCE [LARGE SCALE GENOMIC DNA]</scope>
</reference>
<dbReference type="PANTHER" id="PTHR18916">
    <property type="entry name" value="DYNACTIN 1-RELATED MICROTUBULE-BINDING"/>
    <property type="match status" value="1"/>
</dbReference>
<feature type="region of interest" description="Disordered" evidence="2">
    <location>
        <begin position="176"/>
        <end position="195"/>
    </location>
</feature>
<name>A0A0R3U9P1_MESCO</name>
<feature type="region of interest" description="Disordered" evidence="2">
    <location>
        <begin position="613"/>
        <end position="636"/>
    </location>
</feature>
<dbReference type="AlphaFoldDB" id="A0A0R3U9P1"/>
<accession>A0A0R3U9P1</accession>
<dbReference type="InterPro" id="IPR000938">
    <property type="entry name" value="CAP-Gly_domain"/>
</dbReference>
<keyword evidence="1" id="KW-0175">Coiled coil</keyword>
<feature type="coiled-coil region" evidence="1">
    <location>
        <begin position="234"/>
        <end position="406"/>
    </location>
</feature>
<feature type="region of interest" description="Disordered" evidence="2">
    <location>
        <begin position="204"/>
        <end position="232"/>
    </location>
</feature>
<evidence type="ECO:0000259" key="3">
    <source>
        <dbReference type="PROSITE" id="PS50245"/>
    </source>
</evidence>
<dbReference type="InterPro" id="IPR036859">
    <property type="entry name" value="CAP-Gly_dom_sf"/>
</dbReference>
<dbReference type="Gene3D" id="2.30.30.190">
    <property type="entry name" value="CAP Gly-rich-like domain"/>
    <property type="match status" value="2"/>
</dbReference>
<feature type="domain" description="CAP-Gly" evidence="3">
    <location>
        <begin position="19"/>
        <end position="50"/>
    </location>
</feature>
<keyword evidence="5" id="KW-1185">Reference proteome</keyword>
<dbReference type="PANTHER" id="PTHR18916:SF82">
    <property type="entry name" value="CAP-GLY DOMAIN-CONTAINING PROTEIN"/>
    <property type="match status" value="1"/>
</dbReference>
<dbReference type="Pfam" id="PF01302">
    <property type="entry name" value="CAP_GLY"/>
    <property type="match status" value="2"/>
</dbReference>
<dbReference type="STRING" id="53468.A0A0R3U9P1"/>
<dbReference type="SMART" id="SM01052">
    <property type="entry name" value="CAP_GLY"/>
    <property type="match status" value="2"/>
</dbReference>
<dbReference type="EMBL" id="UXSR01000899">
    <property type="protein sequence ID" value="VDD77637.1"/>
    <property type="molecule type" value="Genomic_DNA"/>
</dbReference>
<feature type="compositionally biased region" description="Low complexity" evidence="2">
    <location>
        <begin position="86"/>
        <end position="97"/>
    </location>
</feature>
<feature type="compositionally biased region" description="Polar residues" evidence="2">
    <location>
        <begin position="71"/>
        <end position="85"/>
    </location>
</feature>
<dbReference type="Proteomes" id="UP000267029">
    <property type="component" value="Unassembled WGS sequence"/>
</dbReference>
<evidence type="ECO:0000256" key="1">
    <source>
        <dbReference type="SAM" id="Coils"/>
    </source>
</evidence>
<dbReference type="PROSITE" id="PS50245">
    <property type="entry name" value="CAP_GLY_2"/>
    <property type="match status" value="2"/>
</dbReference>
<dbReference type="SUPFAM" id="SSF74924">
    <property type="entry name" value="Cap-Gly domain"/>
    <property type="match status" value="2"/>
</dbReference>